<comment type="caution">
    <text evidence="2">The sequence shown here is derived from an EMBL/GenBank/DDBJ whole genome shotgun (WGS) entry which is preliminary data.</text>
</comment>
<dbReference type="Gene3D" id="1.25.40.10">
    <property type="entry name" value="Tetratricopeptide repeat domain"/>
    <property type="match status" value="1"/>
</dbReference>
<dbReference type="AlphaFoldDB" id="A0A9P0EQL0"/>
<dbReference type="Pfam" id="PF12770">
    <property type="entry name" value="CHAT"/>
    <property type="match status" value="1"/>
</dbReference>
<organism evidence="2 3">
    <name type="scientific">Clonostachys solani</name>
    <dbReference type="NCBI Taxonomy" id="160281"/>
    <lineage>
        <taxon>Eukaryota</taxon>
        <taxon>Fungi</taxon>
        <taxon>Dikarya</taxon>
        <taxon>Ascomycota</taxon>
        <taxon>Pezizomycotina</taxon>
        <taxon>Sordariomycetes</taxon>
        <taxon>Hypocreomycetidae</taxon>
        <taxon>Hypocreales</taxon>
        <taxon>Bionectriaceae</taxon>
        <taxon>Clonostachys</taxon>
    </lineage>
</organism>
<evidence type="ECO:0000313" key="2">
    <source>
        <dbReference type="EMBL" id="CAH0056170.1"/>
    </source>
</evidence>
<accession>A0A9P0EQL0</accession>
<sequence>MESGERFITPADGDENDISAILDCALQNYDAYLDKQDDRQSPLYGGRMLDLAKCIQLYQKVVALTNENDRDHLLALRGLGEAHLDMFNETGDLDDADKSIRSQAKAMQLTLEFDVIGKLDTRKAIGRTYYARFQKSKEEESGSAALADGCLGSAQIFFNFGFGLLGKLYDHRNLHRCDDKKADLMWAIDLLHQSINPQMGENEYEGLHLFHLGGVWGDISRYWSIKSQMDEKQYRGIALFRLGVVCGNRYLEAGDVDFLNRCIALYEEALSLLAPDHPDTVDLLRNLCIAYRDRGLDMGSLEDHELSMHYGEAAVKLLPENESYLAQRLGTLESVYEAKFQTTRNVKHLGMSLKCKEDLLKFTPPSDDDHRAWLLHAVASGYARQFSWTKNIADIDHSIQLDQEALEITPENHPARPDFLITLGDGYHTRFEHNNMEFIEQHDDSEHLIERIDVADLEKSIQLMEAAVNETPTQHRWRAYRLSRLARAYDQRYSVTDDYSDNDRALLLYEQGLFCDSSPAYDRLIAGLELIRTYTLIYKLSSSSREHMYKVALATMEIVPLVAPPSMKISDRLIMLESAQGLGSIVAAIGLSCGLSPLTALQHVERGRGILFKFTNDLRAEESRLRETHPDIADELAGLLARTEAPPAETLHQRSIRHLAGQRLETLISKIDGLPGSALSIPAMSEDDLRVAAERGPIVTINLTTFRCDALIVDRSRTWSLSLPDHSHEVLLQYMAGDRGSPEVLAWLWTNLLKPILDELGFTHAPEGCSWPHVWWIPTSILANFPIHAAGLYTESSYDGVLDRVISSYSNSIHTLLEIRSRQCQVMNPISGQKIVLIAMEETPGHSNLRYASQEVLQLESLCKESGLNVSKPLPNRENVLEALNECTIFHFAGHGQSLHGAPMDSTLLLEDWKTNPLTVSTLCETNLAKQRPFLAYLSACKTGNLVHGQAEGLHLMGACQLAGFRHAVGTLWEVQDQTSADAAVELYKWMLRGGMTDDSVSEGLHHAIRSIRSRWIESMQSRAADLKECSDPALERQCPSRAGRDMVPEPDMQEAFWIPFIHFGV</sequence>
<dbReference type="OrthoDB" id="9991317at2759"/>
<gene>
    <name evidence="2" type="ORF">CSOL1703_00006106</name>
</gene>
<dbReference type="Proteomes" id="UP000775872">
    <property type="component" value="Unassembled WGS sequence"/>
</dbReference>
<dbReference type="EMBL" id="CABFOC020000063">
    <property type="protein sequence ID" value="CAH0056170.1"/>
    <property type="molecule type" value="Genomic_DNA"/>
</dbReference>
<keyword evidence="3" id="KW-1185">Reference proteome</keyword>
<name>A0A9P0EQL0_9HYPO</name>
<dbReference type="InterPro" id="IPR024983">
    <property type="entry name" value="CHAT_dom"/>
</dbReference>
<feature type="domain" description="CHAT" evidence="1">
    <location>
        <begin position="743"/>
        <end position="1064"/>
    </location>
</feature>
<proteinExistence type="predicted"/>
<dbReference type="InterPro" id="IPR011990">
    <property type="entry name" value="TPR-like_helical_dom_sf"/>
</dbReference>
<reference evidence="2" key="1">
    <citation type="submission" date="2021-10" db="EMBL/GenBank/DDBJ databases">
        <authorList>
            <person name="Piombo E."/>
        </authorList>
    </citation>
    <scope>NUCLEOTIDE SEQUENCE</scope>
</reference>
<evidence type="ECO:0000313" key="3">
    <source>
        <dbReference type="Proteomes" id="UP000775872"/>
    </source>
</evidence>
<evidence type="ECO:0000259" key="1">
    <source>
        <dbReference type="Pfam" id="PF12770"/>
    </source>
</evidence>
<protein>
    <recommendedName>
        <fullName evidence="1">CHAT domain-containing protein</fullName>
    </recommendedName>
</protein>